<sequence>MMIKKSDIVRALVKQQEYKKALLIAKDFRLGITPEQSNDMKMAYECMVHETFYSQLGRNIQETIDKGIDVLKGLYSQEC</sequence>
<organism evidence="1">
    <name type="scientific">bioreactor metagenome</name>
    <dbReference type="NCBI Taxonomy" id="1076179"/>
    <lineage>
        <taxon>unclassified sequences</taxon>
        <taxon>metagenomes</taxon>
        <taxon>ecological metagenomes</taxon>
    </lineage>
</organism>
<dbReference type="AlphaFoldDB" id="A0A645J6M0"/>
<reference evidence="1" key="1">
    <citation type="submission" date="2019-08" db="EMBL/GenBank/DDBJ databases">
        <authorList>
            <person name="Kucharzyk K."/>
            <person name="Murdoch R.W."/>
            <person name="Higgins S."/>
            <person name="Loffler F."/>
        </authorList>
    </citation>
    <scope>NUCLEOTIDE SEQUENCE</scope>
</reference>
<proteinExistence type="predicted"/>
<gene>
    <name evidence="1" type="ORF">SDC9_206982</name>
</gene>
<name>A0A645J6M0_9ZZZZ</name>
<protein>
    <submittedName>
        <fullName evidence="1">Uncharacterized protein</fullName>
    </submittedName>
</protein>
<evidence type="ECO:0000313" key="1">
    <source>
        <dbReference type="EMBL" id="MPN59261.1"/>
    </source>
</evidence>
<accession>A0A645J6M0</accession>
<dbReference type="EMBL" id="VSSQ01133065">
    <property type="protein sequence ID" value="MPN59261.1"/>
    <property type="molecule type" value="Genomic_DNA"/>
</dbReference>
<comment type="caution">
    <text evidence="1">The sequence shown here is derived from an EMBL/GenBank/DDBJ whole genome shotgun (WGS) entry which is preliminary data.</text>
</comment>